<dbReference type="STRING" id="947013.SAMN04488109_4922"/>
<keyword evidence="2" id="KW-0677">Repeat</keyword>
<evidence type="ECO:0000256" key="2">
    <source>
        <dbReference type="ARBA" id="ARBA00022737"/>
    </source>
</evidence>
<evidence type="ECO:0000256" key="3">
    <source>
        <dbReference type="SAM" id="SignalP"/>
    </source>
</evidence>
<dbReference type="InterPro" id="IPR015943">
    <property type="entry name" value="WD40/YVTN_repeat-like_dom_sf"/>
</dbReference>
<gene>
    <name evidence="4" type="ORF">SAMN04488109_4922</name>
</gene>
<accession>A0A1M5UUH9</accession>
<name>A0A1M5UUH9_9BACT</name>
<dbReference type="Pfam" id="PF07676">
    <property type="entry name" value="PD40"/>
    <property type="match status" value="1"/>
</dbReference>
<dbReference type="InterPro" id="IPR011042">
    <property type="entry name" value="6-blade_b-propeller_TolB-like"/>
</dbReference>
<dbReference type="Gene3D" id="2.130.10.10">
    <property type="entry name" value="YVTN repeat-like/Quinoprotein amine dehydrogenase"/>
    <property type="match status" value="2"/>
</dbReference>
<dbReference type="SUPFAM" id="SSF82171">
    <property type="entry name" value="DPP6 N-terminal domain-like"/>
    <property type="match status" value="2"/>
</dbReference>
<proteinExistence type="predicted"/>
<dbReference type="SMART" id="SM00320">
    <property type="entry name" value="WD40"/>
    <property type="match status" value="4"/>
</dbReference>
<keyword evidence="5" id="KW-1185">Reference proteome</keyword>
<dbReference type="PANTHER" id="PTHR19848:SF8">
    <property type="entry name" value="F-BOX AND WD REPEAT DOMAIN CONTAINING 7"/>
    <property type="match status" value="1"/>
</dbReference>
<dbReference type="Pfam" id="PF00400">
    <property type="entry name" value="WD40"/>
    <property type="match status" value="1"/>
</dbReference>
<dbReference type="EMBL" id="FQWQ01000003">
    <property type="protein sequence ID" value="SHH66570.1"/>
    <property type="molecule type" value="Genomic_DNA"/>
</dbReference>
<protein>
    <submittedName>
        <fullName evidence="4">WD40-like Beta Propeller Repeat</fullName>
    </submittedName>
</protein>
<sequence length="708" mass="79225">MILKRFFLIFFLLSFQTACSQSTPVGVAPSAVEITPHIMSFGVAIDVSVSKSGKDIAIASKEGIISIFRTPEEIASGQCLFEYPKQVEKFYYQLPAKILLFANDEQNILVLSPKGNIDLRDKRSGDLTGKINIPGERITALEFDRKRRYLLVGTEKGKIQLMDPDRYTVVKRFNVPGKEIISLAANDKTLLCGDQENNIHVIDMATGKITRVLKGHRSWAYSLDISMDGKYAVSGAPRNRERTLFGEALLWDLSNGQIIYRSQQQYLQVLRTKFTADDTRIVIGHLYGLAVHSTDGKLIKSIEPFEGHDIFFDFIPGSNAFAASTADYGFDTRSIKIIHAETLSVGQTIASTAAPIWNMRMSPDGSRFIFNQDQALKSFNLSTDEINDLSPIAWANSSLGFSPDDKFIFFQKRAPDDQRKTNWMVMDLASGEIVASRPVNSNLVTPQCIGPDLQYAGYKFYDEDQKKAIFQVVDDKMNPVQKIAVNGLGYSGYEFTPVPRTILESSENQMLRLISLEDTSHYATFRGFKKLGFDGNSMIVYETATRSVKWVSCTTFKTEREIGVDDLDPVKAVVSPGKDQILFWGGLTVQIYDIQKKEHVKTIKLQARYAEGTLEDFLWSPNGKTFVICSRNGVIEFLDSSTGSSKAMLFAKHLQSNDYILMTNDLDWTGTSNGIAYMVGVREDGEFIAPKELAGHQTKQLLKAMLLD</sequence>
<dbReference type="AlphaFoldDB" id="A0A1M5UUH9"/>
<reference evidence="4 5" key="1">
    <citation type="submission" date="2016-11" db="EMBL/GenBank/DDBJ databases">
        <authorList>
            <person name="Jaros S."/>
            <person name="Januszkiewicz K."/>
            <person name="Wedrychowicz H."/>
        </authorList>
    </citation>
    <scope>NUCLEOTIDE SEQUENCE [LARGE SCALE GENOMIC DNA]</scope>
    <source>
        <strain evidence="4 5">DSM 24574</strain>
    </source>
</reference>
<evidence type="ECO:0000313" key="5">
    <source>
        <dbReference type="Proteomes" id="UP000184212"/>
    </source>
</evidence>
<organism evidence="4 5">
    <name type="scientific">Chryseolinea serpens</name>
    <dbReference type="NCBI Taxonomy" id="947013"/>
    <lineage>
        <taxon>Bacteria</taxon>
        <taxon>Pseudomonadati</taxon>
        <taxon>Bacteroidota</taxon>
        <taxon>Cytophagia</taxon>
        <taxon>Cytophagales</taxon>
        <taxon>Fulvivirgaceae</taxon>
        <taxon>Chryseolinea</taxon>
    </lineage>
</organism>
<dbReference type="InterPro" id="IPR011659">
    <property type="entry name" value="WD40"/>
</dbReference>
<dbReference type="PANTHER" id="PTHR19848">
    <property type="entry name" value="WD40 REPEAT PROTEIN"/>
    <property type="match status" value="1"/>
</dbReference>
<keyword evidence="3" id="KW-0732">Signal</keyword>
<dbReference type="Gene3D" id="2.120.10.30">
    <property type="entry name" value="TolB, C-terminal domain"/>
    <property type="match status" value="1"/>
</dbReference>
<dbReference type="OrthoDB" id="55891at2"/>
<feature type="signal peptide" evidence="3">
    <location>
        <begin position="1"/>
        <end position="20"/>
    </location>
</feature>
<feature type="chain" id="PRO_5012454824" evidence="3">
    <location>
        <begin position="21"/>
        <end position="708"/>
    </location>
</feature>
<dbReference type="InterPro" id="IPR001680">
    <property type="entry name" value="WD40_rpt"/>
</dbReference>
<dbReference type="Proteomes" id="UP000184212">
    <property type="component" value="Unassembled WGS sequence"/>
</dbReference>
<evidence type="ECO:0000313" key="4">
    <source>
        <dbReference type="EMBL" id="SHH66570.1"/>
    </source>
</evidence>
<keyword evidence="1" id="KW-0853">WD repeat</keyword>
<evidence type="ECO:0000256" key="1">
    <source>
        <dbReference type="ARBA" id="ARBA00022574"/>
    </source>
</evidence>